<dbReference type="RefSeq" id="WP_125061181.1">
    <property type="nucleotide sequence ID" value="NZ_BDQK01000017.1"/>
</dbReference>
<proteinExistence type="predicted"/>
<evidence type="ECO:0000313" key="2">
    <source>
        <dbReference type="EMBL" id="GBF82710.1"/>
    </source>
</evidence>
<feature type="transmembrane region" description="Helical" evidence="1">
    <location>
        <begin position="350"/>
        <end position="367"/>
    </location>
</feature>
<dbReference type="Proteomes" id="UP000287247">
    <property type="component" value="Unassembled WGS sequence"/>
</dbReference>
<dbReference type="Gene3D" id="3.40.190.10">
    <property type="entry name" value="Periplasmic binding protein-like II"/>
    <property type="match status" value="2"/>
</dbReference>
<organism evidence="2 3">
    <name type="scientific">Aphanothece sacrum FPU1</name>
    <dbReference type="NCBI Taxonomy" id="1920663"/>
    <lineage>
        <taxon>Bacteria</taxon>
        <taxon>Bacillati</taxon>
        <taxon>Cyanobacteriota</taxon>
        <taxon>Cyanophyceae</taxon>
        <taxon>Oscillatoriophycideae</taxon>
        <taxon>Chroococcales</taxon>
        <taxon>Aphanothecaceae</taxon>
        <taxon>Aphanothece</taxon>
    </lineage>
</organism>
<keyword evidence="3" id="KW-1185">Reference proteome</keyword>
<reference evidence="3" key="1">
    <citation type="submission" date="2017-05" db="EMBL/GenBank/DDBJ databases">
        <title>Physiological properties and genetic analysis related to exopolysaccharide production of fresh-water unicellular cyanobacterium Aphanothece sacrum, Suizenji Nori, that has been cultured as a food source in Japan.</title>
        <authorList>
            <person name="Kanesaki Y."/>
            <person name="Yoshikawa S."/>
            <person name="Ohki K."/>
        </authorList>
    </citation>
    <scope>NUCLEOTIDE SEQUENCE [LARGE SCALE GENOMIC DNA]</scope>
    <source>
        <strain evidence="3">FPU1</strain>
    </source>
</reference>
<dbReference type="EMBL" id="BDQK01000017">
    <property type="protein sequence ID" value="GBF82710.1"/>
    <property type="molecule type" value="Genomic_DNA"/>
</dbReference>
<dbReference type="AlphaFoldDB" id="A0A401IN68"/>
<evidence type="ECO:0000313" key="3">
    <source>
        <dbReference type="Proteomes" id="UP000287247"/>
    </source>
</evidence>
<comment type="caution">
    <text evidence="2">The sequence shown here is derived from an EMBL/GenBank/DDBJ whole genome shotgun (WGS) entry which is preliminary data.</text>
</comment>
<keyword evidence="1" id="KW-0812">Transmembrane</keyword>
<dbReference type="SUPFAM" id="SSF53850">
    <property type="entry name" value="Periplasmic binding protein-like II"/>
    <property type="match status" value="1"/>
</dbReference>
<gene>
    <name evidence="2" type="ORF">AsFPU1_4144</name>
</gene>
<keyword evidence="1" id="KW-1133">Transmembrane helix</keyword>
<sequence length="418" mass="48599">MSFKSVKQWGKLFVLLQASAIIQLTIPKLTIAQNNPVDLQKTINFGFAEDAYPISATLEGLNKDTFCSELLNYLKTQEYIKENDYTFDLIKVPYKHRFIQQTIKYSNKNIQLDINCGSMSITNDRIRNLAGHYMGHFFSISYFKTPSKYIIIKQNYDTLSKQFKDILDNNEDIDIGEDNAIAVIDKTTQAEFLKKKLKNKFKYNNICFVESREKLYLLLEEGSAEAKDCQEEEKEADKIGITKKVNIVAYSSDDIILKGILSRFSKIREKYKYSSLKGEIQDLGLVIYEQRIPKESDEYYRNIDTRNIILARIVNDWINETGIKWINDKNKELDRQLVGYNIVDFIKNNIILFLIFILVIIGVVTIFKKKILELLRNLNNKVPSKFNPFHQIIINIVNTNTNENVNVNGNENEIDQKN</sequence>
<accession>A0A401IN68</accession>
<name>A0A401IN68_APHSA</name>
<keyword evidence="1" id="KW-0472">Membrane</keyword>
<evidence type="ECO:0000256" key="1">
    <source>
        <dbReference type="SAM" id="Phobius"/>
    </source>
</evidence>
<protein>
    <submittedName>
        <fullName evidence="2">Uncharacterized protein</fullName>
    </submittedName>
</protein>